<dbReference type="SUPFAM" id="SSF47473">
    <property type="entry name" value="EF-hand"/>
    <property type="match status" value="2"/>
</dbReference>
<dbReference type="PANTHER" id="PTHR34524">
    <property type="entry name" value="CALCYPHOSIN"/>
    <property type="match status" value="1"/>
</dbReference>
<protein>
    <recommendedName>
        <fullName evidence="5">EF-hand domain-containing protein</fullName>
    </recommendedName>
</protein>
<proteinExistence type="predicted"/>
<feature type="compositionally biased region" description="Low complexity" evidence="4">
    <location>
        <begin position="162"/>
        <end position="197"/>
    </location>
</feature>
<organism evidence="6">
    <name type="scientific">Favella ehrenbergii</name>
    <dbReference type="NCBI Taxonomy" id="182087"/>
    <lineage>
        <taxon>Eukaryota</taxon>
        <taxon>Sar</taxon>
        <taxon>Alveolata</taxon>
        <taxon>Ciliophora</taxon>
        <taxon>Intramacronucleata</taxon>
        <taxon>Spirotrichea</taxon>
        <taxon>Choreotrichia</taxon>
        <taxon>Tintinnida</taxon>
        <taxon>Xystonellidae</taxon>
        <taxon>Favella</taxon>
    </lineage>
</organism>
<dbReference type="PANTHER" id="PTHR34524:SF6">
    <property type="entry name" value="CALCYPHOSINE LIKE"/>
    <property type="match status" value="1"/>
</dbReference>
<evidence type="ECO:0000256" key="2">
    <source>
        <dbReference type="ARBA" id="ARBA00022737"/>
    </source>
</evidence>
<dbReference type="PROSITE" id="PS50222">
    <property type="entry name" value="EF_HAND_2"/>
    <property type="match status" value="5"/>
</dbReference>
<evidence type="ECO:0000256" key="3">
    <source>
        <dbReference type="ARBA" id="ARBA00022837"/>
    </source>
</evidence>
<keyword evidence="2" id="KW-0677">Repeat</keyword>
<dbReference type="AlphaFoldDB" id="A0A7S3I7V3"/>
<evidence type="ECO:0000256" key="4">
    <source>
        <dbReference type="SAM" id="MobiDB-lite"/>
    </source>
</evidence>
<gene>
    <name evidence="6" type="ORF">FEHR0123_LOCUS11202</name>
</gene>
<reference evidence="6" key="1">
    <citation type="submission" date="2021-01" db="EMBL/GenBank/DDBJ databases">
        <authorList>
            <person name="Corre E."/>
            <person name="Pelletier E."/>
            <person name="Niang G."/>
            <person name="Scheremetjew M."/>
            <person name="Finn R."/>
            <person name="Kale V."/>
            <person name="Holt S."/>
            <person name="Cochrane G."/>
            <person name="Meng A."/>
            <person name="Brown T."/>
            <person name="Cohen L."/>
        </authorList>
    </citation>
    <scope>NUCLEOTIDE SEQUENCE</scope>
    <source>
        <strain evidence="6">Fehren 1</strain>
    </source>
</reference>
<evidence type="ECO:0000259" key="5">
    <source>
        <dbReference type="PROSITE" id="PS50222"/>
    </source>
</evidence>
<dbReference type="InterPro" id="IPR011992">
    <property type="entry name" value="EF-hand-dom_pair"/>
</dbReference>
<dbReference type="InterPro" id="IPR002048">
    <property type="entry name" value="EF_hand_dom"/>
</dbReference>
<feature type="domain" description="EF-hand" evidence="5">
    <location>
        <begin position="4"/>
        <end position="39"/>
    </location>
</feature>
<keyword evidence="3" id="KW-0106">Calcium</keyword>
<dbReference type="GO" id="GO:0005509">
    <property type="term" value="F:calcium ion binding"/>
    <property type="evidence" value="ECO:0007669"/>
    <property type="project" value="InterPro"/>
</dbReference>
<accession>A0A7S3I7V3</accession>
<feature type="domain" description="EF-hand" evidence="5">
    <location>
        <begin position="40"/>
        <end position="75"/>
    </location>
</feature>
<dbReference type="InterPro" id="IPR018247">
    <property type="entry name" value="EF_Hand_1_Ca_BS"/>
</dbReference>
<keyword evidence="1" id="KW-0479">Metal-binding</keyword>
<name>A0A7S3I7V3_9SPIT</name>
<dbReference type="EMBL" id="HBIE01036655">
    <property type="protein sequence ID" value="CAE0316225.1"/>
    <property type="molecule type" value="Transcribed_RNA"/>
</dbReference>
<feature type="domain" description="EF-hand" evidence="5">
    <location>
        <begin position="262"/>
        <end position="297"/>
    </location>
</feature>
<dbReference type="PROSITE" id="PS00018">
    <property type="entry name" value="EF_HAND_1"/>
    <property type="match status" value="4"/>
</dbReference>
<evidence type="ECO:0000313" key="6">
    <source>
        <dbReference type="EMBL" id="CAE0316225.1"/>
    </source>
</evidence>
<sequence>MLGFSEGEIQTLFSHFDFDRSSLIEYDEFLRTIRGPMNSARKAIVMKAFAKMDSDGSGMIDINDIRGVYKADKHPDVMAGKKTEQQVLSEFLETFETAHSMRNSQTPDHIVSKEEWVEYYNNVSASIDRDDYFALMMNNAWNLDGSMDVNKKKGWRGDDDGAAASRGAPARGSRAAASRGGARGGAAAAITGGASTRAEPDTPPMNMSEAQLMERFREKLAKRGSRGIMGLGRSFKIADDDRSGNLGMEEFQKAIHDFRVGFNPTQTQKMFAVFDRDGSGTIDYDEFLRGVRGAMNEFRRGLAMKAFKIMDKDASGVLDIDDIRQRYNAKMHPDVKSGKKTEDEILYEFIDTFEQHHSENKDDTRDGSVTTGEWIEYYNNVSMSVDRDDYFELMMNQTWNLKGDRVTKKAWGGEV</sequence>
<evidence type="ECO:0000256" key="1">
    <source>
        <dbReference type="ARBA" id="ARBA00022723"/>
    </source>
</evidence>
<dbReference type="InterPro" id="IPR051581">
    <property type="entry name" value="Ca-bind"/>
</dbReference>
<dbReference type="SMART" id="SM00054">
    <property type="entry name" value="EFh"/>
    <property type="match status" value="5"/>
</dbReference>
<feature type="region of interest" description="Disordered" evidence="4">
    <location>
        <begin position="158"/>
        <end position="205"/>
    </location>
</feature>
<dbReference type="Pfam" id="PF13499">
    <property type="entry name" value="EF-hand_7"/>
    <property type="match status" value="2"/>
</dbReference>
<feature type="domain" description="EF-hand" evidence="5">
    <location>
        <begin position="226"/>
        <end position="261"/>
    </location>
</feature>
<dbReference type="Gene3D" id="1.10.238.10">
    <property type="entry name" value="EF-hand"/>
    <property type="match status" value="3"/>
</dbReference>
<feature type="domain" description="EF-hand" evidence="5">
    <location>
        <begin position="298"/>
        <end position="333"/>
    </location>
</feature>